<gene>
    <name evidence="1" type="primary">Dper\GL22859</name>
    <name evidence="1" type="ORF">Dper_GL22859</name>
</gene>
<name>B4GZT9_DROPE</name>
<organism evidence="2">
    <name type="scientific">Drosophila persimilis</name>
    <name type="common">Fruit fly</name>
    <dbReference type="NCBI Taxonomy" id="7234"/>
    <lineage>
        <taxon>Eukaryota</taxon>
        <taxon>Metazoa</taxon>
        <taxon>Ecdysozoa</taxon>
        <taxon>Arthropoda</taxon>
        <taxon>Hexapoda</taxon>
        <taxon>Insecta</taxon>
        <taxon>Pterygota</taxon>
        <taxon>Neoptera</taxon>
        <taxon>Endopterygota</taxon>
        <taxon>Diptera</taxon>
        <taxon>Brachycera</taxon>
        <taxon>Muscomorpha</taxon>
        <taxon>Ephydroidea</taxon>
        <taxon>Drosophilidae</taxon>
        <taxon>Drosophila</taxon>
        <taxon>Sophophora</taxon>
    </lineage>
</organism>
<sequence length="78" mass="8809">MDGVPVIFNMCSPQASFRFTFITGTTEGIGKEYARESFRRCNTSKKIKWREGAGAGAGYISLHCMPENFEEVSHDLWI</sequence>
<evidence type="ECO:0000313" key="2">
    <source>
        <dbReference type="Proteomes" id="UP000008744"/>
    </source>
</evidence>
<dbReference type="Proteomes" id="UP000008744">
    <property type="component" value="Unassembled WGS sequence"/>
</dbReference>
<evidence type="ECO:0000313" key="1">
    <source>
        <dbReference type="EMBL" id="EDW29516.1"/>
    </source>
</evidence>
<dbReference type="AlphaFoldDB" id="B4GZT9"/>
<proteinExistence type="predicted"/>
<accession>B4GZT9</accession>
<dbReference type="HOGENOM" id="CLU_2624612_0_0_1"/>
<keyword evidence="2" id="KW-1185">Reference proteome</keyword>
<protein>
    <submittedName>
        <fullName evidence="1">GL22859</fullName>
    </submittedName>
</protein>
<dbReference type="EMBL" id="CH479199">
    <property type="protein sequence ID" value="EDW29516.1"/>
    <property type="molecule type" value="Genomic_DNA"/>
</dbReference>
<reference evidence="1 2" key="1">
    <citation type="journal article" date="2007" name="Nature">
        <title>Evolution of genes and genomes on the Drosophila phylogeny.</title>
        <authorList>
            <consortium name="Drosophila 12 Genomes Consortium"/>
            <person name="Clark A.G."/>
            <person name="Eisen M.B."/>
            <person name="Smith D.R."/>
            <person name="Bergman C.M."/>
            <person name="Oliver B."/>
            <person name="Markow T.A."/>
            <person name="Kaufman T.C."/>
            <person name="Kellis M."/>
            <person name="Gelbart W."/>
            <person name="Iyer V.N."/>
            <person name="Pollard D.A."/>
            <person name="Sackton T.B."/>
            <person name="Larracuente A.M."/>
            <person name="Singh N.D."/>
            <person name="Abad J.P."/>
            <person name="Abt D.N."/>
            <person name="Adryan B."/>
            <person name="Aguade M."/>
            <person name="Akashi H."/>
            <person name="Anderson W.W."/>
            <person name="Aquadro C.F."/>
            <person name="Ardell D.H."/>
            <person name="Arguello R."/>
            <person name="Artieri C.G."/>
            <person name="Barbash D.A."/>
            <person name="Barker D."/>
            <person name="Barsanti P."/>
            <person name="Batterham P."/>
            <person name="Batzoglou S."/>
            <person name="Begun D."/>
            <person name="Bhutkar A."/>
            <person name="Blanco E."/>
            <person name="Bosak S.A."/>
            <person name="Bradley R.K."/>
            <person name="Brand A.D."/>
            <person name="Brent M.R."/>
            <person name="Brooks A.N."/>
            <person name="Brown R.H."/>
            <person name="Butlin R.K."/>
            <person name="Caggese C."/>
            <person name="Calvi B.R."/>
            <person name="Bernardo de Carvalho A."/>
            <person name="Caspi A."/>
            <person name="Castrezana S."/>
            <person name="Celniker S.E."/>
            <person name="Chang J.L."/>
            <person name="Chapple C."/>
            <person name="Chatterji S."/>
            <person name="Chinwalla A."/>
            <person name="Civetta A."/>
            <person name="Clifton S.W."/>
            <person name="Comeron J.M."/>
            <person name="Costello J.C."/>
            <person name="Coyne J.A."/>
            <person name="Daub J."/>
            <person name="David R.G."/>
            <person name="Delcher A.L."/>
            <person name="Delehaunty K."/>
            <person name="Do C.B."/>
            <person name="Ebling H."/>
            <person name="Edwards K."/>
            <person name="Eickbush T."/>
            <person name="Evans J.D."/>
            <person name="Filipski A."/>
            <person name="Findeiss S."/>
            <person name="Freyhult E."/>
            <person name="Fulton L."/>
            <person name="Fulton R."/>
            <person name="Garcia A.C."/>
            <person name="Gardiner A."/>
            <person name="Garfield D.A."/>
            <person name="Garvin B.E."/>
            <person name="Gibson G."/>
            <person name="Gilbert D."/>
            <person name="Gnerre S."/>
            <person name="Godfrey J."/>
            <person name="Good R."/>
            <person name="Gotea V."/>
            <person name="Gravely B."/>
            <person name="Greenberg A.J."/>
            <person name="Griffiths-Jones S."/>
            <person name="Gross S."/>
            <person name="Guigo R."/>
            <person name="Gustafson E.A."/>
            <person name="Haerty W."/>
            <person name="Hahn M.W."/>
            <person name="Halligan D.L."/>
            <person name="Halpern A.L."/>
            <person name="Halter G.M."/>
            <person name="Han M.V."/>
            <person name="Heger A."/>
            <person name="Hillier L."/>
            <person name="Hinrichs A.S."/>
            <person name="Holmes I."/>
            <person name="Hoskins R.A."/>
            <person name="Hubisz M.J."/>
            <person name="Hultmark D."/>
            <person name="Huntley M.A."/>
            <person name="Jaffe D.B."/>
            <person name="Jagadeeshan S."/>
            <person name="Jeck W.R."/>
            <person name="Johnson J."/>
            <person name="Jones C.D."/>
            <person name="Jordan W.C."/>
            <person name="Karpen G.H."/>
            <person name="Kataoka E."/>
            <person name="Keightley P.D."/>
            <person name="Kheradpour P."/>
            <person name="Kirkness E.F."/>
            <person name="Koerich L.B."/>
            <person name="Kristiansen K."/>
            <person name="Kudrna D."/>
            <person name="Kulathinal R.J."/>
            <person name="Kumar S."/>
            <person name="Kwok R."/>
            <person name="Lander E."/>
            <person name="Langley C.H."/>
            <person name="Lapoint R."/>
            <person name="Lazzaro B.P."/>
            <person name="Lee S.J."/>
            <person name="Levesque L."/>
            <person name="Li R."/>
            <person name="Lin C.F."/>
            <person name="Lin M.F."/>
            <person name="Lindblad-Toh K."/>
            <person name="Llopart A."/>
            <person name="Long M."/>
            <person name="Low L."/>
            <person name="Lozovsky E."/>
            <person name="Lu J."/>
            <person name="Luo M."/>
            <person name="Machado C.A."/>
            <person name="Makalowski W."/>
            <person name="Marzo M."/>
            <person name="Matsuda M."/>
            <person name="Matzkin L."/>
            <person name="McAllister B."/>
            <person name="McBride C.S."/>
            <person name="McKernan B."/>
            <person name="McKernan K."/>
            <person name="Mendez-Lago M."/>
            <person name="Minx P."/>
            <person name="Mollenhauer M.U."/>
            <person name="Montooth K."/>
            <person name="Mount S.M."/>
            <person name="Mu X."/>
            <person name="Myers E."/>
            <person name="Negre B."/>
            <person name="Newfeld S."/>
            <person name="Nielsen R."/>
            <person name="Noor M.A."/>
            <person name="O'Grady P."/>
            <person name="Pachter L."/>
            <person name="Papaceit M."/>
            <person name="Parisi M.J."/>
            <person name="Parisi M."/>
            <person name="Parts L."/>
            <person name="Pedersen J.S."/>
            <person name="Pesole G."/>
            <person name="Phillippy A.M."/>
            <person name="Ponting C.P."/>
            <person name="Pop M."/>
            <person name="Porcelli D."/>
            <person name="Powell J.R."/>
            <person name="Prohaska S."/>
            <person name="Pruitt K."/>
            <person name="Puig M."/>
            <person name="Quesneville H."/>
            <person name="Ram K.R."/>
            <person name="Rand D."/>
            <person name="Rasmussen M.D."/>
            <person name="Reed L.K."/>
            <person name="Reenan R."/>
            <person name="Reily A."/>
            <person name="Remington K.A."/>
            <person name="Rieger T.T."/>
            <person name="Ritchie M.G."/>
            <person name="Robin C."/>
            <person name="Rogers Y.H."/>
            <person name="Rohde C."/>
            <person name="Rozas J."/>
            <person name="Rubenfield M.J."/>
            <person name="Ruiz A."/>
            <person name="Russo S."/>
            <person name="Salzberg S.L."/>
            <person name="Sanchez-Gracia A."/>
            <person name="Saranga D.J."/>
            <person name="Sato H."/>
            <person name="Schaeffer S.W."/>
            <person name="Schatz M.C."/>
            <person name="Schlenke T."/>
            <person name="Schwartz R."/>
            <person name="Segarra C."/>
            <person name="Singh R.S."/>
            <person name="Sirot L."/>
            <person name="Sirota M."/>
            <person name="Sisneros N.B."/>
            <person name="Smith C.D."/>
            <person name="Smith T.F."/>
            <person name="Spieth J."/>
            <person name="Stage D.E."/>
            <person name="Stark A."/>
            <person name="Stephan W."/>
            <person name="Strausberg R.L."/>
            <person name="Strempel S."/>
            <person name="Sturgill D."/>
            <person name="Sutton G."/>
            <person name="Sutton G.G."/>
            <person name="Tao W."/>
            <person name="Teichmann S."/>
            <person name="Tobari Y.N."/>
            <person name="Tomimura Y."/>
            <person name="Tsolas J.M."/>
            <person name="Valente V.L."/>
            <person name="Venter E."/>
            <person name="Venter J.C."/>
            <person name="Vicario S."/>
            <person name="Vieira F.G."/>
            <person name="Vilella A.J."/>
            <person name="Villasante A."/>
            <person name="Walenz B."/>
            <person name="Wang J."/>
            <person name="Wasserman M."/>
            <person name="Watts T."/>
            <person name="Wilson D."/>
            <person name="Wilson R.K."/>
            <person name="Wing R.A."/>
            <person name="Wolfner M.F."/>
            <person name="Wong A."/>
            <person name="Wong G.K."/>
            <person name="Wu C.I."/>
            <person name="Wu G."/>
            <person name="Yamamoto D."/>
            <person name="Yang H.P."/>
            <person name="Yang S.P."/>
            <person name="Yorke J.A."/>
            <person name="Yoshida K."/>
            <person name="Zdobnov E."/>
            <person name="Zhang P."/>
            <person name="Zhang Y."/>
            <person name="Zimin A.V."/>
            <person name="Baldwin J."/>
            <person name="Abdouelleil A."/>
            <person name="Abdulkadir J."/>
            <person name="Abebe A."/>
            <person name="Abera B."/>
            <person name="Abreu J."/>
            <person name="Acer S.C."/>
            <person name="Aftuck L."/>
            <person name="Alexander A."/>
            <person name="An P."/>
            <person name="Anderson E."/>
            <person name="Anderson S."/>
            <person name="Arachi H."/>
            <person name="Azer M."/>
            <person name="Bachantsang P."/>
            <person name="Barry A."/>
            <person name="Bayul T."/>
            <person name="Berlin A."/>
            <person name="Bessette D."/>
            <person name="Bloom T."/>
            <person name="Blye J."/>
            <person name="Boguslavskiy L."/>
            <person name="Bonnet C."/>
            <person name="Boukhgalter B."/>
            <person name="Bourzgui I."/>
            <person name="Brown A."/>
            <person name="Cahill P."/>
            <person name="Channer S."/>
            <person name="Cheshatsang Y."/>
            <person name="Chuda L."/>
            <person name="Citroen M."/>
            <person name="Collymore A."/>
            <person name="Cooke P."/>
            <person name="Costello M."/>
            <person name="D'Aco K."/>
            <person name="Daza R."/>
            <person name="De Haan G."/>
            <person name="DeGray S."/>
            <person name="DeMaso C."/>
            <person name="Dhargay N."/>
            <person name="Dooley K."/>
            <person name="Dooley E."/>
            <person name="Doricent M."/>
            <person name="Dorje P."/>
            <person name="Dorjee K."/>
            <person name="Dupes A."/>
            <person name="Elong R."/>
            <person name="Falk J."/>
            <person name="Farina A."/>
            <person name="Faro S."/>
            <person name="Ferguson D."/>
            <person name="Fisher S."/>
            <person name="Foley C.D."/>
            <person name="Franke A."/>
            <person name="Friedrich D."/>
            <person name="Gadbois L."/>
            <person name="Gearin G."/>
            <person name="Gearin C.R."/>
            <person name="Giannoukos G."/>
            <person name="Goode T."/>
            <person name="Graham J."/>
            <person name="Grandbois E."/>
            <person name="Grewal S."/>
            <person name="Gyaltsen K."/>
            <person name="Hafez N."/>
            <person name="Hagos B."/>
            <person name="Hall J."/>
            <person name="Henson C."/>
            <person name="Hollinger A."/>
            <person name="Honan T."/>
            <person name="Huard M.D."/>
            <person name="Hughes L."/>
            <person name="Hurhula B."/>
            <person name="Husby M.E."/>
            <person name="Kamat A."/>
            <person name="Kanga B."/>
            <person name="Kashin S."/>
            <person name="Khazanovich D."/>
            <person name="Kisner P."/>
            <person name="Lance K."/>
            <person name="Lara M."/>
            <person name="Lee W."/>
            <person name="Lennon N."/>
            <person name="Letendre F."/>
            <person name="LeVine R."/>
            <person name="Lipovsky A."/>
            <person name="Liu X."/>
            <person name="Liu J."/>
            <person name="Liu S."/>
            <person name="Lokyitsang T."/>
            <person name="Lokyitsang Y."/>
            <person name="Lubonja R."/>
            <person name="Lui A."/>
            <person name="MacDonald P."/>
            <person name="Magnisalis V."/>
            <person name="Maru K."/>
            <person name="Matthews C."/>
            <person name="McCusker W."/>
            <person name="McDonough S."/>
            <person name="Mehta T."/>
            <person name="Meldrim J."/>
            <person name="Meneus L."/>
            <person name="Mihai O."/>
            <person name="Mihalev A."/>
            <person name="Mihova T."/>
            <person name="Mittelman R."/>
            <person name="Mlenga V."/>
            <person name="Montmayeur A."/>
            <person name="Mulrain L."/>
            <person name="Navidi A."/>
            <person name="Naylor J."/>
            <person name="Negash T."/>
            <person name="Nguyen T."/>
            <person name="Nguyen N."/>
            <person name="Nicol R."/>
            <person name="Norbu C."/>
            <person name="Norbu N."/>
            <person name="Novod N."/>
            <person name="O'Neill B."/>
            <person name="Osman S."/>
            <person name="Markiewicz E."/>
            <person name="Oyono O.L."/>
            <person name="Patti C."/>
            <person name="Phunkhang P."/>
            <person name="Pierre F."/>
            <person name="Priest M."/>
            <person name="Raghuraman S."/>
            <person name="Rege F."/>
            <person name="Reyes R."/>
            <person name="Rise C."/>
            <person name="Rogov P."/>
            <person name="Ross K."/>
            <person name="Ryan E."/>
            <person name="Settipalli S."/>
            <person name="Shea T."/>
            <person name="Sherpa N."/>
            <person name="Shi L."/>
            <person name="Shih D."/>
            <person name="Sparrow T."/>
            <person name="Spaulding J."/>
            <person name="Stalker J."/>
            <person name="Stange-Thomann N."/>
            <person name="Stavropoulos S."/>
            <person name="Stone C."/>
            <person name="Strader C."/>
            <person name="Tesfaye S."/>
            <person name="Thomson T."/>
            <person name="Thoulutsang Y."/>
            <person name="Thoulutsang D."/>
            <person name="Topham K."/>
            <person name="Topping I."/>
            <person name="Tsamla T."/>
            <person name="Vassiliev H."/>
            <person name="Vo A."/>
            <person name="Wangchuk T."/>
            <person name="Wangdi T."/>
            <person name="Weiand M."/>
            <person name="Wilkinson J."/>
            <person name="Wilson A."/>
            <person name="Yadav S."/>
            <person name="Young G."/>
            <person name="Yu Q."/>
            <person name="Zembek L."/>
            <person name="Zhong D."/>
            <person name="Zimmer A."/>
            <person name="Zwirko Z."/>
            <person name="Jaffe D.B."/>
            <person name="Alvarez P."/>
            <person name="Brockman W."/>
            <person name="Butler J."/>
            <person name="Chin C."/>
            <person name="Gnerre S."/>
            <person name="Grabherr M."/>
            <person name="Kleber M."/>
            <person name="Mauceli E."/>
            <person name="MacCallum I."/>
        </authorList>
    </citation>
    <scope>NUCLEOTIDE SEQUENCE [LARGE SCALE GENOMIC DNA]</scope>
    <source>
        <strain evidence="2">MSH-3 / Tucson 14011-0111.49</strain>
    </source>
</reference>